<comment type="caution">
    <text evidence="1">The sequence shown here is derived from an EMBL/GenBank/DDBJ whole genome shotgun (WGS) entry which is preliminary data.</text>
</comment>
<name>A0ABV1PQH4_9ENTR</name>
<evidence type="ECO:0000313" key="2">
    <source>
        <dbReference type="Proteomes" id="UP001447374"/>
    </source>
</evidence>
<dbReference type="PANTHER" id="PTHR40274:SF3">
    <property type="entry name" value="VIRGINIAMYCIN B LYASE"/>
    <property type="match status" value="1"/>
</dbReference>
<dbReference type="InterPro" id="IPR015943">
    <property type="entry name" value="WD40/YVTN_repeat-like_dom_sf"/>
</dbReference>
<dbReference type="RefSeq" id="WP_325940107.1">
    <property type="nucleotide sequence ID" value="NZ_JALLMW010000007.1"/>
</dbReference>
<proteinExistence type="predicted"/>
<dbReference type="SUPFAM" id="SSF63829">
    <property type="entry name" value="Calcium-dependent phosphotriesterase"/>
    <property type="match status" value="1"/>
</dbReference>
<dbReference type="SUPFAM" id="SSF63825">
    <property type="entry name" value="YWTD domain"/>
    <property type="match status" value="1"/>
</dbReference>
<dbReference type="EMBL" id="JBEHGX010000008">
    <property type="protein sequence ID" value="MER0127085.1"/>
    <property type="molecule type" value="Genomic_DNA"/>
</dbReference>
<reference evidence="1 2" key="1">
    <citation type="submission" date="2024-06" db="EMBL/GenBank/DDBJ databases">
        <title>Fanconibacter daqui strain Q02 whole shotgun sequencing project.</title>
        <authorList>
            <person name="Rodrigues J.W.A."/>
            <person name="Viana L.C."/>
            <person name="Vieira E.C."/>
            <person name="Souza F.O.L."/>
            <person name="Alegria O.C."/>
            <person name="Patroca S."/>
            <person name="Cruz A.C.R."/>
            <person name="Nunes A.R.C."/>
        </authorList>
    </citation>
    <scope>NUCLEOTIDE SEQUENCE [LARGE SCALE GENOMIC DNA]</scope>
    <source>
        <strain evidence="1 2">Q02</strain>
    </source>
</reference>
<gene>
    <name evidence="1" type="ORF">ABQG75_15195</name>
</gene>
<evidence type="ECO:0000313" key="1">
    <source>
        <dbReference type="EMBL" id="MER0127085.1"/>
    </source>
</evidence>
<dbReference type="Proteomes" id="UP001447374">
    <property type="component" value="Unassembled WGS sequence"/>
</dbReference>
<sequence length="336" mass="36507">MSVSIKTTIYDCSEGSDGFGIQDSGMGYIYGTFPVFNGGEEGAIYQLNVATSTTRAITSGFTPQGELGKMTLGNDQMIYFSERNINYHIGKIDPTSGSISEIPIPGTVTSRMLGGITTDKTTGLIWLTSRVYDIKTDPENVRQGIISYNPATGEISEYLTASFSPDNPGDITVDNAGNIWFVELSGAGLIRFTPNTQEFSYYPAPLNEDININALTTDTDGNIWYTNTYYNNNAGAIGKFTPETGEYTQYSEGILNGPPSDIVIMNNGAIWFNEHSGQYLGTLDPDTGYIEEISVNIPAEQSLFGQGDLCLSQTSSNIIWGCSAYAITSYEIIDQQ</sequence>
<dbReference type="PANTHER" id="PTHR40274">
    <property type="entry name" value="VIRGINIAMYCIN B LYASE"/>
    <property type="match status" value="1"/>
</dbReference>
<dbReference type="Gene3D" id="2.130.10.10">
    <property type="entry name" value="YVTN repeat-like/Quinoprotein amine dehydrogenase"/>
    <property type="match status" value="2"/>
</dbReference>
<evidence type="ECO:0008006" key="3">
    <source>
        <dbReference type="Google" id="ProtNLM"/>
    </source>
</evidence>
<keyword evidence="2" id="KW-1185">Reference proteome</keyword>
<protein>
    <recommendedName>
        <fullName evidence="3">SMP-30/Gluconolactonase/LRE-like region domain-containing protein</fullName>
    </recommendedName>
</protein>
<accession>A0ABV1PQH4</accession>
<dbReference type="InterPro" id="IPR051344">
    <property type="entry name" value="Vgb"/>
</dbReference>
<organism evidence="1 2">
    <name type="scientific">Franconibacter daqui</name>
    <dbReference type="NCBI Taxonomy" id="2047724"/>
    <lineage>
        <taxon>Bacteria</taxon>
        <taxon>Pseudomonadati</taxon>
        <taxon>Pseudomonadota</taxon>
        <taxon>Gammaproteobacteria</taxon>
        <taxon>Enterobacterales</taxon>
        <taxon>Enterobacteriaceae</taxon>
        <taxon>Franconibacter</taxon>
    </lineage>
</organism>